<reference evidence="1" key="1">
    <citation type="journal article" date="2020" name="bioRxiv">
        <title>Comparative genomics of Chlamydomonas.</title>
        <authorList>
            <person name="Craig R.J."/>
            <person name="Hasan A.R."/>
            <person name="Ness R.W."/>
            <person name="Keightley P.D."/>
        </authorList>
    </citation>
    <scope>NUCLEOTIDE SEQUENCE</scope>
    <source>
        <strain evidence="1">CCAP 11/173</strain>
    </source>
</reference>
<evidence type="ECO:0000313" key="1">
    <source>
        <dbReference type="EMBL" id="KAG2428073.1"/>
    </source>
</evidence>
<sequence length="689" mass="72310">MPSYAPLGEEVNDGPEHFAVFANVERLWFHYGAAKDEQTDKAVGVNPQYSRSIGMCTYIKPGMSWGNAACTCQDTYPANNPATGEVLTYSGCTGVAIGTYIPDRPWCAPVVQGSCLAEFTVIVNNVTYSRSIGMCTYIKSGMSWGNAACTCQDTYPANNPATGEVLTYSGCTGVAIGTYIPDRPWCAPVVQGSCLAEFTVIVNNVTPPSFAAASQPLSAQPQGPEPPTFATPSRPAFCNVGFGATAGLYQTTAALAETNCSTNVNCTGFIVADDGRGWYLSAGRILQYSRSIGMCTYIKSGMSWGNAACTCQDTYPADNPATGEVLTYSGCTGVAIGTYIPDRPWCAPVVQGSCVAEFTVIVNNVTPPSFAAASQPLSAQPQGPEPPTFATPSRPAFCNVGFGATAGLYQTTAALAETNCSTNVNCTGFIVADDGRGWYLSAGRILQYSRSVGMCTYIKSGMSWGNAACTCQDTYPADNPATGEVLTYSGCTGVAIGTYIPDRPWCAPVVQGSCLAEFTVIVNNVTPPSFAAASQPLSAQPQAPEPPTFATPSRPAFCNVGFGATAGLYQTTAALAETNCSTNVNCTGFIVADDGRGWYLSAGRILQYSRSIGMCTYIKSGMSWGNAACTCQDTYPADNPATGEVRTYSGCTGVAIGTYIPDRPWCAPVVQGSCLAEFTVIVNNVTRHQ</sequence>
<keyword evidence="2" id="KW-1185">Reference proteome</keyword>
<gene>
    <name evidence="1" type="ORF">HYH02_014465</name>
</gene>
<accession>A0A835SQW2</accession>
<name>A0A835SQW2_9CHLO</name>
<dbReference type="EMBL" id="JAEHOD010000097">
    <property type="protein sequence ID" value="KAG2428073.1"/>
    <property type="molecule type" value="Genomic_DNA"/>
</dbReference>
<proteinExistence type="predicted"/>
<dbReference type="AlphaFoldDB" id="A0A835SQW2"/>
<organism evidence="1 2">
    <name type="scientific">Chlamydomonas schloesseri</name>
    <dbReference type="NCBI Taxonomy" id="2026947"/>
    <lineage>
        <taxon>Eukaryota</taxon>
        <taxon>Viridiplantae</taxon>
        <taxon>Chlorophyta</taxon>
        <taxon>core chlorophytes</taxon>
        <taxon>Chlorophyceae</taxon>
        <taxon>CS clade</taxon>
        <taxon>Chlamydomonadales</taxon>
        <taxon>Chlamydomonadaceae</taxon>
        <taxon>Chlamydomonas</taxon>
    </lineage>
</organism>
<dbReference type="Proteomes" id="UP000613740">
    <property type="component" value="Unassembled WGS sequence"/>
</dbReference>
<comment type="caution">
    <text evidence="1">The sequence shown here is derived from an EMBL/GenBank/DDBJ whole genome shotgun (WGS) entry which is preliminary data.</text>
</comment>
<protein>
    <submittedName>
        <fullName evidence="1">Uncharacterized protein</fullName>
    </submittedName>
</protein>
<evidence type="ECO:0000313" key="2">
    <source>
        <dbReference type="Proteomes" id="UP000613740"/>
    </source>
</evidence>